<dbReference type="InterPro" id="IPR013424">
    <property type="entry name" value="Ice-binding_C"/>
</dbReference>
<feature type="domain" description="Ice-binding protein C-terminal" evidence="1">
    <location>
        <begin position="180"/>
        <end position="203"/>
    </location>
</feature>
<dbReference type="AlphaFoldDB" id="A0A501XNI4"/>
<name>A0A501XNI4_9SPHN</name>
<dbReference type="Pfam" id="PF07589">
    <property type="entry name" value="PEP-CTERM"/>
    <property type="match status" value="1"/>
</dbReference>
<gene>
    <name evidence="2" type="ORF">FJQ54_07780</name>
</gene>
<evidence type="ECO:0000259" key="1">
    <source>
        <dbReference type="Pfam" id="PF07589"/>
    </source>
</evidence>
<dbReference type="EMBL" id="VFSU01000021">
    <property type="protein sequence ID" value="TPE61854.1"/>
    <property type="molecule type" value="Genomic_DNA"/>
</dbReference>
<protein>
    <submittedName>
        <fullName evidence="2">PEP-CTERM sorting domain-containing protein</fullName>
    </submittedName>
</protein>
<proteinExistence type="predicted"/>
<dbReference type="Proteomes" id="UP000319897">
    <property type="component" value="Unassembled WGS sequence"/>
</dbReference>
<dbReference type="NCBIfam" id="NF035944">
    <property type="entry name" value="PEPxxWA-CTERM"/>
    <property type="match status" value="1"/>
</dbReference>
<accession>A0A501XNI4</accession>
<comment type="caution">
    <text evidence="2">The sequence shown here is derived from an EMBL/GenBank/DDBJ whole genome shotgun (WGS) entry which is preliminary data.</text>
</comment>
<organism evidence="2 3">
    <name type="scientific">Sandaracinobacter neustonicus</name>
    <dbReference type="NCBI Taxonomy" id="1715348"/>
    <lineage>
        <taxon>Bacteria</taxon>
        <taxon>Pseudomonadati</taxon>
        <taxon>Pseudomonadota</taxon>
        <taxon>Alphaproteobacteria</taxon>
        <taxon>Sphingomonadales</taxon>
        <taxon>Sphingosinicellaceae</taxon>
        <taxon>Sandaracinobacter</taxon>
    </lineage>
</organism>
<evidence type="ECO:0000313" key="2">
    <source>
        <dbReference type="EMBL" id="TPE61854.1"/>
    </source>
</evidence>
<keyword evidence="3" id="KW-1185">Reference proteome</keyword>
<sequence length="211" mass="22459">MAGSYFSFDVLVNGTTQYSIGGGLTLFDNGTNPPVLLSYSNINGVLGALDDLSTVLPGFQLLQNDGYGLIYGWDQSNFTVNFDTPITDSGSITYQITTSTFGDSLTGDNESSRSIIAFSCFADPVGRGSTRGSLIPLLSNLADPTCDDFRSEGDQKRDYVLKLGTIDENGNFGFTAPGGAIPEPDTWAMLIMGFGLVGLSMRRGRKPVESA</sequence>
<reference evidence="2 3" key="1">
    <citation type="submission" date="2019-06" db="EMBL/GenBank/DDBJ databases">
        <authorList>
            <person name="Lee I."/>
            <person name="Jang G.I."/>
            <person name="Hwang C.Y."/>
        </authorList>
    </citation>
    <scope>NUCLEOTIDE SEQUENCE [LARGE SCALE GENOMIC DNA]</scope>
    <source>
        <strain evidence="2 3">PAMC 28131</strain>
    </source>
</reference>
<evidence type="ECO:0000313" key="3">
    <source>
        <dbReference type="Proteomes" id="UP000319897"/>
    </source>
</evidence>
<dbReference type="OrthoDB" id="8775303at2"/>